<dbReference type="Gramene" id="PRQ57694">
    <property type="protein sequence ID" value="PRQ57694"/>
    <property type="gene ID" value="RchiOBHm_Chr1g0351151"/>
</dbReference>
<evidence type="ECO:0000256" key="1">
    <source>
        <dbReference type="SAM" id="SignalP"/>
    </source>
</evidence>
<keyword evidence="3" id="KW-1185">Reference proteome</keyword>
<accession>A0A2P6SG83</accession>
<proteinExistence type="predicted"/>
<gene>
    <name evidence="2" type="ORF">RchiOBHm_Chr1g0351151</name>
</gene>
<reference evidence="2 3" key="1">
    <citation type="journal article" date="2018" name="Nat. Genet.">
        <title>The Rosa genome provides new insights in the design of modern roses.</title>
        <authorList>
            <person name="Bendahmane M."/>
        </authorList>
    </citation>
    <scope>NUCLEOTIDE SEQUENCE [LARGE SCALE GENOMIC DNA]</scope>
    <source>
        <strain evidence="3">cv. Old Blush</strain>
    </source>
</reference>
<evidence type="ECO:0000313" key="2">
    <source>
        <dbReference type="EMBL" id="PRQ57694.1"/>
    </source>
</evidence>
<organism evidence="2 3">
    <name type="scientific">Rosa chinensis</name>
    <name type="common">China rose</name>
    <dbReference type="NCBI Taxonomy" id="74649"/>
    <lineage>
        <taxon>Eukaryota</taxon>
        <taxon>Viridiplantae</taxon>
        <taxon>Streptophyta</taxon>
        <taxon>Embryophyta</taxon>
        <taxon>Tracheophyta</taxon>
        <taxon>Spermatophyta</taxon>
        <taxon>Magnoliopsida</taxon>
        <taxon>eudicotyledons</taxon>
        <taxon>Gunneridae</taxon>
        <taxon>Pentapetalae</taxon>
        <taxon>rosids</taxon>
        <taxon>fabids</taxon>
        <taxon>Rosales</taxon>
        <taxon>Rosaceae</taxon>
        <taxon>Rosoideae</taxon>
        <taxon>Rosoideae incertae sedis</taxon>
        <taxon>Rosa</taxon>
    </lineage>
</organism>
<evidence type="ECO:0008006" key="4">
    <source>
        <dbReference type="Google" id="ProtNLM"/>
    </source>
</evidence>
<dbReference type="Proteomes" id="UP000238479">
    <property type="component" value="Chromosome 1"/>
</dbReference>
<evidence type="ECO:0000313" key="3">
    <source>
        <dbReference type="Proteomes" id="UP000238479"/>
    </source>
</evidence>
<feature type="chain" id="PRO_5015184671" description="Secreted protein" evidence="1">
    <location>
        <begin position="19"/>
        <end position="57"/>
    </location>
</feature>
<dbReference type="AlphaFoldDB" id="A0A2P6SG83"/>
<dbReference type="EMBL" id="PDCK01000039">
    <property type="protein sequence ID" value="PRQ57694.1"/>
    <property type="molecule type" value="Genomic_DNA"/>
</dbReference>
<sequence>MCPYFSLFFFFFSTELDALANNHETISRKYNVLQSSTCSCAPLSLEYFRDTMRNVRL</sequence>
<comment type="caution">
    <text evidence="2">The sequence shown here is derived from an EMBL/GenBank/DDBJ whole genome shotgun (WGS) entry which is preliminary data.</text>
</comment>
<feature type="signal peptide" evidence="1">
    <location>
        <begin position="1"/>
        <end position="18"/>
    </location>
</feature>
<keyword evidence="1" id="KW-0732">Signal</keyword>
<protein>
    <recommendedName>
        <fullName evidence="4">Secreted protein</fullName>
    </recommendedName>
</protein>
<name>A0A2P6SG83_ROSCH</name>